<dbReference type="RefSeq" id="WP_377186404.1">
    <property type="nucleotide sequence ID" value="NZ_JBHUPD010000002.1"/>
</dbReference>
<dbReference type="InterPro" id="IPR008969">
    <property type="entry name" value="CarboxyPept-like_regulatory"/>
</dbReference>
<proteinExistence type="predicted"/>
<comment type="caution">
    <text evidence="2">The sequence shown here is derived from an EMBL/GenBank/DDBJ whole genome shotgun (WGS) entry which is preliminary data.</text>
</comment>
<protein>
    <submittedName>
        <fullName evidence="2">Carboxypeptidase-like regulatory domain-containing protein</fullName>
    </submittedName>
</protein>
<feature type="chain" id="PRO_5045694594" evidence="1">
    <location>
        <begin position="25"/>
        <end position="376"/>
    </location>
</feature>
<dbReference type="Pfam" id="PF13715">
    <property type="entry name" value="CarbopepD_reg_2"/>
    <property type="match status" value="1"/>
</dbReference>
<feature type="signal peptide" evidence="1">
    <location>
        <begin position="1"/>
        <end position="24"/>
    </location>
</feature>
<dbReference type="SUPFAM" id="SSF49464">
    <property type="entry name" value="Carboxypeptidase regulatory domain-like"/>
    <property type="match status" value="1"/>
</dbReference>
<sequence>MTLSVPKTWLFTLLAVLMSAFASAQTFIPVNGTVVDEKGELVKGATVFISGSQFNTVTDEKGEFHINSLTAGSYQLIVQLIGYEIFDRTVILQDKPVEVNVPLIIKPIALAEVTIGPGDAWDSYFNLFRGQFLGTSRFADGCEILNPRVLSFNYNKSKGVLTAQANDFILIDNKRLGYHIRYLLRDFQFTVNGNTAIFDGDALFEEMEGSKGRREDWARNRYDAYKGSLMHYLRAVYANNTLKEGFITNSLIKGYLKADGDANVPWVTVDTRPIQFDTLIRKIDTAFVSLRTNQLYVTYSPKKAGSFKTDLKLAALKDIRLDNNGTESTMVKLPFKQAIIDRRGNYTNYRAFFIHGDMASRRIGDKLPFDYEPPVK</sequence>
<keyword evidence="3" id="KW-1185">Reference proteome</keyword>
<dbReference type="EMBL" id="JBHUPD010000002">
    <property type="protein sequence ID" value="MFD2873517.1"/>
    <property type="molecule type" value="Genomic_DNA"/>
</dbReference>
<name>A0ABW5YE13_9SPHI</name>
<keyword evidence="1" id="KW-0732">Signal</keyword>
<evidence type="ECO:0000256" key="1">
    <source>
        <dbReference type="SAM" id="SignalP"/>
    </source>
</evidence>
<reference evidence="3" key="1">
    <citation type="journal article" date="2019" name="Int. J. Syst. Evol. Microbiol.">
        <title>The Global Catalogue of Microorganisms (GCM) 10K type strain sequencing project: providing services to taxonomists for standard genome sequencing and annotation.</title>
        <authorList>
            <consortium name="The Broad Institute Genomics Platform"/>
            <consortium name="The Broad Institute Genome Sequencing Center for Infectious Disease"/>
            <person name="Wu L."/>
            <person name="Ma J."/>
        </authorList>
    </citation>
    <scope>NUCLEOTIDE SEQUENCE [LARGE SCALE GENOMIC DNA]</scope>
    <source>
        <strain evidence="3">KCTC 22437</strain>
    </source>
</reference>
<gene>
    <name evidence="2" type="ORF">ACFS5N_13615</name>
</gene>
<dbReference type="Gene3D" id="2.60.40.1120">
    <property type="entry name" value="Carboxypeptidase-like, regulatory domain"/>
    <property type="match status" value="1"/>
</dbReference>
<accession>A0ABW5YE13</accession>
<organism evidence="2 3">
    <name type="scientific">Mucilaginibacter ximonensis</name>
    <dbReference type="NCBI Taxonomy" id="538021"/>
    <lineage>
        <taxon>Bacteria</taxon>
        <taxon>Pseudomonadati</taxon>
        <taxon>Bacteroidota</taxon>
        <taxon>Sphingobacteriia</taxon>
        <taxon>Sphingobacteriales</taxon>
        <taxon>Sphingobacteriaceae</taxon>
        <taxon>Mucilaginibacter</taxon>
    </lineage>
</organism>
<dbReference type="Proteomes" id="UP001597557">
    <property type="component" value="Unassembled WGS sequence"/>
</dbReference>
<evidence type="ECO:0000313" key="3">
    <source>
        <dbReference type="Proteomes" id="UP001597557"/>
    </source>
</evidence>
<evidence type="ECO:0000313" key="2">
    <source>
        <dbReference type="EMBL" id="MFD2873517.1"/>
    </source>
</evidence>